<dbReference type="GO" id="GO:0005634">
    <property type="term" value="C:nucleus"/>
    <property type="evidence" value="ECO:0007669"/>
    <property type="project" value="UniProtKB-SubCell"/>
</dbReference>
<dbReference type="InterPro" id="IPR001083">
    <property type="entry name" value="Cu_fist_DNA-bd_dom"/>
</dbReference>
<dbReference type="SMART" id="SM01090">
    <property type="entry name" value="Copper-fist"/>
    <property type="match status" value="1"/>
</dbReference>
<organism evidence="10 11">
    <name type="scientific">Hyaloscypha variabilis (strain UAMH 11265 / GT02V1 / F)</name>
    <name type="common">Meliniomyces variabilis</name>
    <dbReference type="NCBI Taxonomy" id="1149755"/>
    <lineage>
        <taxon>Eukaryota</taxon>
        <taxon>Fungi</taxon>
        <taxon>Dikarya</taxon>
        <taxon>Ascomycota</taxon>
        <taxon>Pezizomycotina</taxon>
        <taxon>Leotiomycetes</taxon>
        <taxon>Helotiales</taxon>
        <taxon>Hyaloscyphaceae</taxon>
        <taxon>Hyaloscypha</taxon>
        <taxon>Hyaloscypha variabilis</taxon>
    </lineage>
</organism>
<dbReference type="AlphaFoldDB" id="A0A2J6R9Z6"/>
<dbReference type="GO" id="GO:0006879">
    <property type="term" value="P:intracellular iron ion homeostasis"/>
    <property type="evidence" value="ECO:0007669"/>
    <property type="project" value="TreeGrafter"/>
</dbReference>
<sequence length="265" mass="29043">MPLINGCKYSCEPCIRGHRATSCAHTDRILLEVRKPGRPLESCGHEFATCNCGKITELLSMGTVLPITGSNQVNENQNPALVLTSQPPTPATGIPKERTKSHHRVSKKSKNKKGQTPSMSPSTNRSSREPSAMLEEPESNPQYAHNSYAYQGQVYHGRGASSAIPQSSFVQYPSPPYQAMTSPMPGPQTFTPYQTGYPPSSQHAYQTAYPPQTQAGYGDGYLSRVEDISTAPYEQSCNHGPSQPHIRSQYMVEKQDSTWRAAPEG</sequence>
<dbReference type="GO" id="GO:0000978">
    <property type="term" value="F:RNA polymerase II cis-regulatory region sequence-specific DNA binding"/>
    <property type="evidence" value="ECO:0007669"/>
    <property type="project" value="TreeGrafter"/>
</dbReference>
<feature type="compositionally biased region" description="Polar residues" evidence="8">
    <location>
        <begin position="114"/>
        <end position="125"/>
    </location>
</feature>
<feature type="region of interest" description="Disordered" evidence="8">
    <location>
        <begin position="81"/>
        <end position="143"/>
    </location>
</feature>
<evidence type="ECO:0000256" key="8">
    <source>
        <dbReference type="SAM" id="MobiDB-lite"/>
    </source>
</evidence>
<evidence type="ECO:0000256" key="1">
    <source>
        <dbReference type="ARBA" id="ARBA00004123"/>
    </source>
</evidence>
<keyword evidence="5" id="KW-0805">Transcription regulation</keyword>
<evidence type="ECO:0000313" key="11">
    <source>
        <dbReference type="Proteomes" id="UP000235786"/>
    </source>
</evidence>
<evidence type="ECO:0000256" key="5">
    <source>
        <dbReference type="ARBA" id="ARBA00023015"/>
    </source>
</evidence>
<dbReference type="Pfam" id="PF00649">
    <property type="entry name" value="Copper-fist"/>
    <property type="match status" value="1"/>
</dbReference>
<dbReference type="PANTHER" id="PTHR28088">
    <property type="entry name" value="TRANSCRIPTIONAL ACTIVATOR HAA1-RELATED"/>
    <property type="match status" value="1"/>
</dbReference>
<keyword evidence="11" id="KW-1185">Reference proteome</keyword>
<dbReference type="SUPFAM" id="SSF57879">
    <property type="entry name" value="Zinc domain conserved in yeast copper-regulated transcription factors"/>
    <property type="match status" value="1"/>
</dbReference>
<accession>A0A2J6R9Z6</accession>
<evidence type="ECO:0000256" key="7">
    <source>
        <dbReference type="ARBA" id="ARBA00023242"/>
    </source>
</evidence>
<feature type="domain" description="Copper-fist" evidence="9">
    <location>
        <begin position="1"/>
        <end position="40"/>
    </location>
</feature>
<keyword evidence="4" id="KW-0186">Copper</keyword>
<dbReference type="SMART" id="SM00412">
    <property type="entry name" value="Cu_FIST"/>
    <property type="match status" value="1"/>
</dbReference>
<dbReference type="PRINTS" id="PR00617">
    <property type="entry name" value="COPPERFIST"/>
</dbReference>
<protein>
    <submittedName>
        <fullName evidence="10">Copper-fist-domain-containing protein</fullName>
    </submittedName>
</protein>
<keyword evidence="7" id="KW-0539">Nucleus</keyword>
<evidence type="ECO:0000259" key="9">
    <source>
        <dbReference type="PROSITE" id="PS50073"/>
    </source>
</evidence>
<dbReference type="PROSITE" id="PS50073">
    <property type="entry name" value="COPPER_FIST_2"/>
    <property type="match status" value="1"/>
</dbReference>
<dbReference type="GO" id="GO:0000981">
    <property type="term" value="F:DNA-binding transcription factor activity, RNA polymerase II-specific"/>
    <property type="evidence" value="ECO:0007669"/>
    <property type="project" value="TreeGrafter"/>
</dbReference>
<reference evidence="10 11" key="1">
    <citation type="submission" date="2016-04" db="EMBL/GenBank/DDBJ databases">
        <title>A degradative enzymes factory behind the ericoid mycorrhizal symbiosis.</title>
        <authorList>
            <consortium name="DOE Joint Genome Institute"/>
            <person name="Martino E."/>
            <person name="Morin E."/>
            <person name="Grelet G."/>
            <person name="Kuo A."/>
            <person name="Kohler A."/>
            <person name="Daghino S."/>
            <person name="Barry K."/>
            <person name="Choi C."/>
            <person name="Cichocki N."/>
            <person name="Clum A."/>
            <person name="Copeland A."/>
            <person name="Hainaut M."/>
            <person name="Haridas S."/>
            <person name="Labutti K."/>
            <person name="Lindquist E."/>
            <person name="Lipzen A."/>
            <person name="Khouja H.-R."/>
            <person name="Murat C."/>
            <person name="Ohm R."/>
            <person name="Olson A."/>
            <person name="Spatafora J."/>
            <person name="Veneault-Fourrey C."/>
            <person name="Henrissat B."/>
            <person name="Grigoriev I."/>
            <person name="Martin F."/>
            <person name="Perotto S."/>
        </authorList>
    </citation>
    <scope>NUCLEOTIDE SEQUENCE [LARGE SCALE GENOMIC DNA]</scope>
    <source>
        <strain evidence="10 11">F</strain>
    </source>
</reference>
<dbReference type="FunFam" id="3.90.430.10:FF:000001">
    <property type="entry name" value="Copper fist DNA-binding protein"/>
    <property type="match status" value="1"/>
</dbReference>
<dbReference type="Gene3D" id="3.90.430.10">
    <property type="entry name" value="Copper fist DNA-binding domain"/>
    <property type="match status" value="1"/>
</dbReference>
<evidence type="ECO:0000313" key="10">
    <source>
        <dbReference type="EMBL" id="PMD35344.1"/>
    </source>
</evidence>
<keyword evidence="3" id="KW-0862">Zinc</keyword>
<evidence type="ECO:0000256" key="4">
    <source>
        <dbReference type="ARBA" id="ARBA00023008"/>
    </source>
</evidence>
<dbReference type="PANTHER" id="PTHR28088:SF9">
    <property type="entry name" value="TRANSCRIPTION FACTOR GRISEA, PUTATIVE (AFU_ORTHOLOGUE AFUA_1G13190)-RELATED"/>
    <property type="match status" value="1"/>
</dbReference>
<dbReference type="GO" id="GO:0045944">
    <property type="term" value="P:positive regulation of transcription by RNA polymerase II"/>
    <property type="evidence" value="ECO:0007669"/>
    <property type="project" value="TreeGrafter"/>
</dbReference>
<dbReference type="Proteomes" id="UP000235786">
    <property type="component" value="Unassembled WGS sequence"/>
</dbReference>
<dbReference type="InterPro" id="IPR036395">
    <property type="entry name" value="Cu_fist_DNA-bd_dom_sf"/>
</dbReference>
<dbReference type="EMBL" id="KZ613952">
    <property type="protein sequence ID" value="PMD35344.1"/>
    <property type="molecule type" value="Genomic_DNA"/>
</dbReference>
<comment type="subcellular location">
    <subcellularLocation>
        <location evidence="1">Nucleus</location>
    </subcellularLocation>
</comment>
<dbReference type="GO" id="GO:0005507">
    <property type="term" value="F:copper ion binding"/>
    <property type="evidence" value="ECO:0007669"/>
    <property type="project" value="InterPro"/>
</dbReference>
<evidence type="ECO:0000256" key="2">
    <source>
        <dbReference type="ARBA" id="ARBA00022723"/>
    </source>
</evidence>
<evidence type="ECO:0000256" key="6">
    <source>
        <dbReference type="ARBA" id="ARBA00023163"/>
    </source>
</evidence>
<evidence type="ECO:0000256" key="3">
    <source>
        <dbReference type="ARBA" id="ARBA00022833"/>
    </source>
</evidence>
<dbReference type="GO" id="GO:0006878">
    <property type="term" value="P:intracellular copper ion homeostasis"/>
    <property type="evidence" value="ECO:0007669"/>
    <property type="project" value="TreeGrafter"/>
</dbReference>
<dbReference type="STRING" id="1149755.A0A2J6R9Z6"/>
<keyword evidence="6" id="KW-0804">Transcription</keyword>
<gene>
    <name evidence="10" type="ORF">L207DRAFT_516291</name>
</gene>
<proteinExistence type="predicted"/>
<feature type="compositionally biased region" description="Basic residues" evidence="8">
    <location>
        <begin position="99"/>
        <end position="113"/>
    </location>
</feature>
<name>A0A2J6R9Z6_HYAVF</name>
<dbReference type="OrthoDB" id="5600085at2759"/>
<keyword evidence="2" id="KW-0479">Metal-binding</keyword>
<dbReference type="InterPro" id="IPR051763">
    <property type="entry name" value="Copper_Homeo_Regul"/>
</dbReference>